<sequence>MTSNEHHLAAMGLPGQLPLPEEPSSHASIWAEEIVNLTIDIFPPVAPQQYVHDRLAVGHGPGRWNGQHFPMDAAAERLSERYHVWTSAVNLGIAEFQRILQSNFPWVPNDSTLYSWLAARLREYKLGLADVRRLLEIAEDLTLANMMQAKGRDEMLRELPYAYQSIQSRRRHERYAIRASRDTGG</sequence>
<comment type="caution">
    <text evidence="1">The sequence shown here is derived from an EMBL/GenBank/DDBJ whole genome shotgun (WGS) entry which is preliminary data.</text>
</comment>
<name>A0A430LBE5_9HYPO</name>
<proteinExistence type="predicted"/>
<evidence type="ECO:0000313" key="1">
    <source>
        <dbReference type="EMBL" id="RTE73037.1"/>
    </source>
</evidence>
<dbReference type="AlphaFoldDB" id="A0A430LBE5"/>
<organism evidence="1 2">
    <name type="scientific">Fusarium euwallaceae</name>
    <dbReference type="NCBI Taxonomy" id="1147111"/>
    <lineage>
        <taxon>Eukaryota</taxon>
        <taxon>Fungi</taxon>
        <taxon>Dikarya</taxon>
        <taxon>Ascomycota</taxon>
        <taxon>Pezizomycotina</taxon>
        <taxon>Sordariomycetes</taxon>
        <taxon>Hypocreomycetidae</taxon>
        <taxon>Hypocreales</taxon>
        <taxon>Nectriaceae</taxon>
        <taxon>Fusarium</taxon>
        <taxon>Fusarium solani species complex</taxon>
    </lineage>
</organism>
<dbReference type="EMBL" id="MIKF01000281">
    <property type="protein sequence ID" value="RTE73037.1"/>
    <property type="molecule type" value="Genomic_DNA"/>
</dbReference>
<gene>
    <name evidence="1" type="ORF">BHE90_012531</name>
</gene>
<accession>A0A430LBE5</accession>
<dbReference type="Proteomes" id="UP000287124">
    <property type="component" value="Unassembled WGS sequence"/>
</dbReference>
<reference evidence="1 2" key="1">
    <citation type="submission" date="2017-06" db="EMBL/GenBank/DDBJ databases">
        <title>Comparative genomic analysis of Ambrosia Fusariam Clade fungi.</title>
        <authorList>
            <person name="Stajich J.E."/>
            <person name="Carrillo J."/>
            <person name="Kijimoto T."/>
            <person name="Eskalen A."/>
            <person name="O'Donnell K."/>
            <person name="Kasson M."/>
        </authorList>
    </citation>
    <scope>NUCLEOTIDE SEQUENCE [LARGE SCALE GENOMIC DNA]</scope>
    <source>
        <strain evidence="1 2">UCR1854</strain>
    </source>
</reference>
<protein>
    <submittedName>
        <fullName evidence="1">Uncharacterized protein</fullName>
    </submittedName>
</protein>
<keyword evidence="2" id="KW-1185">Reference proteome</keyword>
<evidence type="ECO:0000313" key="2">
    <source>
        <dbReference type="Proteomes" id="UP000287124"/>
    </source>
</evidence>